<dbReference type="InterPro" id="IPR036188">
    <property type="entry name" value="FAD/NAD-bd_sf"/>
</dbReference>
<dbReference type="Proteomes" id="UP001055115">
    <property type="component" value="Unassembled WGS sequence"/>
</dbReference>
<dbReference type="InterPro" id="IPR050493">
    <property type="entry name" value="FAD-dep_Monooxygenase_BioMet"/>
</dbReference>
<dbReference type="GO" id="GO:0004497">
    <property type="term" value="F:monooxygenase activity"/>
    <property type="evidence" value="ECO:0007669"/>
    <property type="project" value="UniProtKB-KW"/>
</dbReference>
<proteinExistence type="inferred from homology"/>
<dbReference type="GO" id="GO:0071949">
    <property type="term" value="F:FAD binding"/>
    <property type="evidence" value="ECO:0007669"/>
    <property type="project" value="InterPro"/>
</dbReference>
<name>A0AA37NSY6_9PEZI</name>
<dbReference type="SUPFAM" id="SSF51905">
    <property type="entry name" value="FAD/NAD(P)-binding domain"/>
    <property type="match status" value="1"/>
</dbReference>
<evidence type="ECO:0000256" key="1">
    <source>
        <dbReference type="ARBA" id="ARBA00001974"/>
    </source>
</evidence>
<protein>
    <submittedName>
        <fullName evidence="8">FAD-dependent monooxygenase fsr3</fullName>
    </submittedName>
</protein>
<dbReference type="InterPro" id="IPR002938">
    <property type="entry name" value="FAD-bd"/>
</dbReference>
<dbReference type="RefSeq" id="XP_049122602.1">
    <property type="nucleotide sequence ID" value="XM_049266645.1"/>
</dbReference>
<organism evidence="8 9">
    <name type="scientific">Colletotrichum spaethianum</name>
    <dbReference type="NCBI Taxonomy" id="700344"/>
    <lineage>
        <taxon>Eukaryota</taxon>
        <taxon>Fungi</taxon>
        <taxon>Dikarya</taxon>
        <taxon>Ascomycota</taxon>
        <taxon>Pezizomycotina</taxon>
        <taxon>Sordariomycetes</taxon>
        <taxon>Hypocreomycetidae</taxon>
        <taxon>Glomerellales</taxon>
        <taxon>Glomerellaceae</taxon>
        <taxon>Colletotrichum</taxon>
        <taxon>Colletotrichum spaethianum species complex</taxon>
    </lineage>
</organism>
<comment type="cofactor">
    <cofactor evidence="1">
        <name>FAD</name>
        <dbReference type="ChEBI" id="CHEBI:57692"/>
    </cofactor>
</comment>
<gene>
    <name evidence="8" type="ORF">ColSpa_00433</name>
</gene>
<comment type="similarity">
    <text evidence="2">Belongs to the paxM FAD-dependent monooxygenase family.</text>
</comment>
<evidence type="ECO:0000259" key="7">
    <source>
        <dbReference type="Pfam" id="PF01494"/>
    </source>
</evidence>
<dbReference type="Gene3D" id="3.50.50.60">
    <property type="entry name" value="FAD/NAD(P)-binding domain"/>
    <property type="match status" value="1"/>
</dbReference>
<evidence type="ECO:0000256" key="3">
    <source>
        <dbReference type="ARBA" id="ARBA00022630"/>
    </source>
</evidence>
<dbReference type="PANTHER" id="PTHR13789">
    <property type="entry name" value="MONOOXYGENASE"/>
    <property type="match status" value="1"/>
</dbReference>
<evidence type="ECO:0000313" key="8">
    <source>
        <dbReference type="EMBL" id="GKT40252.1"/>
    </source>
</evidence>
<sequence>MTAQSGSATVDGVARNSHTGIRVVVVGAGVGGLFTALECWRKGIDVIVLERAEKISVIGDVLVIGPSAWATLQNYPNMAKDYDKIKHDVTYNFLSQQSELLRGPQEVEWNLPGVARHASYPTRIAGITARQDIVAMLFSQVQRLGIQVEFGTNVVEFSEDASRGTATARAFDGREFTGDLVVAADGLGTKSHGVILGQPVGVLPSGYVCLRGSFPTKAVENVPSVQALLPKADERPKILVYTATKTHFILTLSHERVYVALTLEDNGGAEESWSKTVSGPEIAAMLSSSGKWAQEVVDCFENAPDGCIVSWKLCWRDPQPKWTSKGSRIIQLGDSAHSFLPSSANGGTMAGEDALSLAECLKIGGKANVPMAAKVHEKLRYQRVSLVQKTGFVNRRELHQDMKDILNDGGKPMLQGKWVWTHNPELYAKDNYEAARAAIEAGTSFDNSNLPPGHKWEPWTMEKELEKEASGVFFQDLKTNGDWGISA</sequence>
<evidence type="ECO:0000313" key="9">
    <source>
        <dbReference type="Proteomes" id="UP001055115"/>
    </source>
</evidence>
<dbReference type="PANTHER" id="PTHR13789:SF315">
    <property type="entry name" value="FAD-DEPENDENT MONOOXYGENASE MDPD"/>
    <property type="match status" value="1"/>
</dbReference>
<dbReference type="EMBL" id="BQXU01000001">
    <property type="protein sequence ID" value="GKT40252.1"/>
    <property type="molecule type" value="Genomic_DNA"/>
</dbReference>
<keyword evidence="5" id="KW-0560">Oxidoreductase</keyword>
<dbReference type="AlphaFoldDB" id="A0AA37NSY6"/>
<keyword evidence="3" id="KW-0285">Flavoprotein</keyword>
<reference evidence="8 9" key="1">
    <citation type="submission" date="2022-03" db="EMBL/GenBank/DDBJ databases">
        <title>Genome data of Colletotrichum spp.</title>
        <authorList>
            <person name="Utami Y.D."/>
            <person name="Hiruma K."/>
        </authorList>
    </citation>
    <scope>NUCLEOTIDE SEQUENCE [LARGE SCALE GENOMIC DNA]</scope>
    <source>
        <strain evidence="8 9">MAFF 239500</strain>
    </source>
</reference>
<evidence type="ECO:0000256" key="4">
    <source>
        <dbReference type="ARBA" id="ARBA00022827"/>
    </source>
</evidence>
<feature type="domain" description="FAD-binding" evidence="7">
    <location>
        <begin position="22"/>
        <end position="361"/>
    </location>
</feature>
<dbReference type="GeneID" id="73321235"/>
<dbReference type="Pfam" id="PF01494">
    <property type="entry name" value="FAD_binding_3"/>
    <property type="match status" value="1"/>
</dbReference>
<keyword evidence="9" id="KW-1185">Reference proteome</keyword>
<comment type="caution">
    <text evidence="8">The sequence shown here is derived from an EMBL/GenBank/DDBJ whole genome shotgun (WGS) entry which is preliminary data.</text>
</comment>
<evidence type="ECO:0000256" key="6">
    <source>
        <dbReference type="ARBA" id="ARBA00023033"/>
    </source>
</evidence>
<keyword evidence="6 8" id="KW-0503">Monooxygenase</keyword>
<keyword evidence="4" id="KW-0274">FAD</keyword>
<accession>A0AA37NSY6</accession>
<dbReference type="PRINTS" id="PR00420">
    <property type="entry name" value="RNGMNOXGNASE"/>
</dbReference>
<evidence type="ECO:0000256" key="5">
    <source>
        <dbReference type="ARBA" id="ARBA00023002"/>
    </source>
</evidence>
<evidence type="ECO:0000256" key="2">
    <source>
        <dbReference type="ARBA" id="ARBA00007992"/>
    </source>
</evidence>